<sequence>MPAQPHAAAPATAPAVSEDDIAAFVVERFLPGVDPAELDADYDLLATAVIDSLGVLRIAEWLADRHGVAVPDEALTTRGFRSVRAIRITAERAAAGEGRA</sequence>
<dbReference type="SUPFAM" id="SSF47336">
    <property type="entry name" value="ACP-like"/>
    <property type="match status" value="1"/>
</dbReference>
<reference evidence="2" key="1">
    <citation type="submission" date="2024-05" db="EMBL/GenBank/DDBJ databases">
        <title>30 novel species of actinomycetes from the DSMZ collection.</title>
        <authorList>
            <person name="Nouioui I."/>
        </authorList>
    </citation>
    <scope>NUCLEOTIDE SEQUENCE</scope>
    <source>
        <strain evidence="2">DSM 41529</strain>
    </source>
</reference>
<evidence type="ECO:0000313" key="3">
    <source>
        <dbReference type="Proteomes" id="UP001180754"/>
    </source>
</evidence>
<keyword evidence="3" id="KW-1185">Reference proteome</keyword>
<comment type="caution">
    <text evidence="2">The sequence shown here is derived from an EMBL/GenBank/DDBJ whole genome shotgun (WGS) entry which is preliminary data.</text>
</comment>
<protein>
    <submittedName>
        <fullName evidence="2">Phosphopantetheine-binding protein</fullName>
    </submittedName>
</protein>
<dbReference type="InterPro" id="IPR009081">
    <property type="entry name" value="PP-bd_ACP"/>
</dbReference>
<dbReference type="RefSeq" id="WP_311723180.1">
    <property type="nucleotide sequence ID" value="NZ_JAVRFD010000003.1"/>
</dbReference>
<feature type="domain" description="Carrier" evidence="1">
    <location>
        <begin position="32"/>
        <end position="76"/>
    </location>
</feature>
<dbReference type="Gene3D" id="1.10.1200.10">
    <property type="entry name" value="ACP-like"/>
    <property type="match status" value="1"/>
</dbReference>
<name>A0ABU2XA87_9ACTN</name>
<dbReference type="Proteomes" id="UP001180754">
    <property type="component" value="Unassembled WGS sequence"/>
</dbReference>
<dbReference type="InterPro" id="IPR036736">
    <property type="entry name" value="ACP-like_sf"/>
</dbReference>
<dbReference type="Pfam" id="PF00550">
    <property type="entry name" value="PP-binding"/>
    <property type="match status" value="1"/>
</dbReference>
<evidence type="ECO:0000313" key="2">
    <source>
        <dbReference type="EMBL" id="MDT0542827.1"/>
    </source>
</evidence>
<organism evidence="2 3">
    <name type="scientific">Streptomyces lonegramiae</name>
    <dbReference type="NCBI Taxonomy" id="3075524"/>
    <lineage>
        <taxon>Bacteria</taxon>
        <taxon>Bacillati</taxon>
        <taxon>Actinomycetota</taxon>
        <taxon>Actinomycetes</taxon>
        <taxon>Kitasatosporales</taxon>
        <taxon>Streptomycetaceae</taxon>
        <taxon>Streptomyces</taxon>
    </lineage>
</organism>
<accession>A0ABU2XA87</accession>
<proteinExistence type="predicted"/>
<dbReference type="EMBL" id="JAVRFD010000003">
    <property type="protein sequence ID" value="MDT0542827.1"/>
    <property type="molecule type" value="Genomic_DNA"/>
</dbReference>
<gene>
    <name evidence="2" type="ORF">RND15_08855</name>
</gene>
<evidence type="ECO:0000259" key="1">
    <source>
        <dbReference type="Pfam" id="PF00550"/>
    </source>
</evidence>